<dbReference type="PaxDb" id="3218-PP1S106_40V6.1"/>
<evidence type="ECO:0000256" key="2">
    <source>
        <dbReference type="ARBA" id="ARBA00005407"/>
    </source>
</evidence>
<feature type="compositionally biased region" description="Gly residues" evidence="4">
    <location>
        <begin position="597"/>
        <end position="612"/>
    </location>
</feature>
<feature type="compositionally biased region" description="Basic and acidic residues" evidence="4">
    <location>
        <begin position="728"/>
        <end position="741"/>
    </location>
</feature>
<dbReference type="InterPro" id="IPR007042">
    <property type="entry name" value="SERRATE/Ars2_C"/>
</dbReference>
<comment type="subcellular location">
    <subcellularLocation>
        <location evidence="1">Nucleus</location>
    </subcellularLocation>
</comment>
<proteinExistence type="inferred from homology"/>
<dbReference type="GO" id="GO:0031053">
    <property type="term" value="P:primary miRNA processing"/>
    <property type="evidence" value="ECO:0000318"/>
    <property type="project" value="GO_Central"/>
</dbReference>
<dbReference type="FunCoup" id="A0A2K1J856">
    <property type="interactions" value="4564"/>
</dbReference>
<accession>A0A2K1J856</accession>
<feature type="region of interest" description="Disordered" evidence="4">
    <location>
        <begin position="225"/>
        <end position="272"/>
    </location>
</feature>
<dbReference type="Gramene" id="Pp3c16_11390V3.1">
    <property type="protein sequence ID" value="Pp3c16_11390V3.1"/>
    <property type="gene ID" value="Pp3c16_11390"/>
</dbReference>
<feature type="region of interest" description="Disordered" evidence="4">
    <location>
        <begin position="1"/>
        <end position="138"/>
    </location>
</feature>
<gene>
    <name evidence="7" type="primary">LOC112293593</name>
    <name evidence="6" type="ORF">PHYPA_020806</name>
</gene>
<dbReference type="AlphaFoldDB" id="A0A2K1J856"/>
<sequence length="756" mass="84298">MADLPQEVVVKEESRRDRSRDRGFDDRRRDRDRRDEREDRGRRDGDRRDRDRDYKRRKSGTPPAGGSYRDRRHSPRRSSPPYKRRRDDEFDGRRGSPGDDRRYGGFDGVGPYGRGRGGYRDGPYPSMYGSRPPPRRDGLMSYKQFIVELEDDILPGEAERRYEEYKSEFITTQKRAFFEQHKDDDWLREKYDPARLEIVLVRRNENAKILSKELLAELQAGSLDLGPSVRSSSKDDSGDDADGNNKRRKSSQEHVKAQETIVAPTAHPGCSDPQRVLKDIELGRSLIKKLDAEKGIEGNLLSVDQNTENERTVGGGSVGPIVIVRSGNHVKGLEGTELLDVVLTYLWRVHSVDYYGMIEYKEQPKRLRHIRAPEGKSGGDTKNGTEGAGFADWEKKLDTTWQTRLQGGDIIVSMLGREKLDTTANEALDPFVRKIRDEKYGWKYGCGAKGCTKLFHGPEFVHKHLKLKHSDLVADVVAKAREELYFQNYMSDPDAPGANQVTSSQPGQRDDDRGRRGLRPGLSGPIGGPGNRAGPDWPPSDHPSRDGRFGPRNGDRYDQGPGAREEQRFERGTRDEKGRFDRGGLELTPPPRDYPLGAGGPPFEGGGPAQGGPFEGGPMEPPMFDHFNGPPVRGLPGGLFVPDMPGPPQVLMPVPGAGPLGPFVPAPPEIAMRFLREGPGPFRMGGFDAGYQEEGNGGPRGGKRGAPGPMMEGGLLDIPPNMMPPHGMRRDPRGVRSYHDLDAPEDEVSVIDYRSL</sequence>
<dbReference type="InterPro" id="IPR039727">
    <property type="entry name" value="SE/Ars2"/>
</dbReference>
<evidence type="ECO:0000313" key="8">
    <source>
        <dbReference type="Proteomes" id="UP000006727"/>
    </source>
</evidence>
<feature type="region of interest" description="Disordered" evidence="4">
    <location>
        <begin position="489"/>
        <end position="612"/>
    </location>
</feature>
<dbReference type="PANTHER" id="PTHR13165:SF0">
    <property type="entry name" value="SERRATE RNA EFFECTOR MOLECULE HOMOLOG"/>
    <property type="match status" value="1"/>
</dbReference>
<evidence type="ECO:0000313" key="7">
    <source>
        <dbReference type="EnsemblPlants" id="Pp3c16_11390V3.1"/>
    </source>
</evidence>
<evidence type="ECO:0000256" key="1">
    <source>
        <dbReference type="ARBA" id="ARBA00004123"/>
    </source>
</evidence>
<protein>
    <recommendedName>
        <fullName evidence="5">C2H2-type domain-containing protein</fullName>
    </recommendedName>
</protein>
<feature type="compositionally biased region" description="Gly residues" evidence="4">
    <location>
        <begin position="105"/>
        <end position="116"/>
    </location>
</feature>
<dbReference type="STRING" id="3218.A0A2K1J856"/>
<evidence type="ECO:0000313" key="6">
    <source>
        <dbReference type="EMBL" id="PNR37697.1"/>
    </source>
</evidence>
<dbReference type="GeneID" id="112293593"/>
<evidence type="ECO:0000256" key="3">
    <source>
        <dbReference type="ARBA" id="ARBA00023242"/>
    </source>
</evidence>
<keyword evidence="3" id="KW-0539">Nucleus</keyword>
<feature type="region of interest" description="Disordered" evidence="4">
    <location>
        <begin position="691"/>
        <end position="741"/>
    </location>
</feature>
<keyword evidence="8" id="KW-1185">Reference proteome</keyword>
<dbReference type="EMBL" id="ABEU02000016">
    <property type="protein sequence ID" value="PNR37697.1"/>
    <property type="molecule type" value="Genomic_DNA"/>
</dbReference>
<dbReference type="KEGG" id="ppp:112293593"/>
<dbReference type="Pfam" id="PF12066">
    <property type="entry name" value="SERRATE_Ars2_N"/>
    <property type="match status" value="1"/>
</dbReference>
<dbReference type="InterPro" id="IPR021933">
    <property type="entry name" value="SERRATE/Ars2_N"/>
</dbReference>
<feature type="compositionally biased region" description="Basic and acidic residues" evidence="4">
    <location>
        <begin position="85"/>
        <end position="104"/>
    </location>
</feature>
<dbReference type="PANTHER" id="PTHR13165">
    <property type="entry name" value="ARSENITE-RESISTANCE PROTEIN 2"/>
    <property type="match status" value="1"/>
</dbReference>
<dbReference type="PROSITE" id="PS00028">
    <property type="entry name" value="ZINC_FINGER_C2H2_1"/>
    <property type="match status" value="1"/>
</dbReference>
<comment type="similarity">
    <text evidence="2">Belongs to the ARS2 family.</text>
</comment>
<dbReference type="GO" id="GO:0016604">
    <property type="term" value="C:nuclear body"/>
    <property type="evidence" value="ECO:0000318"/>
    <property type="project" value="GO_Central"/>
</dbReference>
<name>A0A2K1J856_PHYPA</name>
<dbReference type="InterPro" id="IPR013087">
    <property type="entry name" value="Znf_C2H2_type"/>
</dbReference>
<dbReference type="EnsemblPlants" id="Pp3c16_11390V3.4">
    <property type="protein sequence ID" value="Pp3c16_11390V3.4"/>
    <property type="gene ID" value="Pp3c16_11390"/>
</dbReference>
<dbReference type="EnsemblPlants" id="Pp3c16_11390V3.1">
    <property type="protein sequence ID" value="Pp3c16_11390V3.1"/>
    <property type="gene ID" value="Pp3c16_11390"/>
</dbReference>
<dbReference type="RefSeq" id="XP_024398982.1">
    <property type="nucleotide sequence ID" value="XM_024543214.2"/>
</dbReference>
<dbReference type="Pfam" id="PF04959">
    <property type="entry name" value="ARS2"/>
    <property type="match status" value="1"/>
</dbReference>
<evidence type="ECO:0000259" key="5">
    <source>
        <dbReference type="PROSITE" id="PS00028"/>
    </source>
</evidence>
<reference evidence="6 8" key="1">
    <citation type="journal article" date="2008" name="Science">
        <title>The Physcomitrella genome reveals evolutionary insights into the conquest of land by plants.</title>
        <authorList>
            <person name="Rensing S."/>
            <person name="Lang D."/>
            <person name="Zimmer A."/>
            <person name="Terry A."/>
            <person name="Salamov A."/>
            <person name="Shapiro H."/>
            <person name="Nishiyama T."/>
            <person name="Perroud P.-F."/>
            <person name="Lindquist E."/>
            <person name="Kamisugi Y."/>
            <person name="Tanahashi T."/>
            <person name="Sakakibara K."/>
            <person name="Fujita T."/>
            <person name="Oishi K."/>
            <person name="Shin-I T."/>
            <person name="Kuroki Y."/>
            <person name="Toyoda A."/>
            <person name="Suzuki Y."/>
            <person name="Hashimoto A."/>
            <person name="Yamaguchi K."/>
            <person name="Sugano A."/>
            <person name="Kohara Y."/>
            <person name="Fujiyama A."/>
            <person name="Anterola A."/>
            <person name="Aoki S."/>
            <person name="Ashton N."/>
            <person name="Barbazuk W.B."/>
            <person name="Barker E."/>
            <person name="Bennetzen J."/>
            <person name="Bezanilla M."/>
            <person name="Blankenship R."/>
            <person name="Cho S.H."/>
            <person name="Dutcher S."/>
            <person name="Estelle M."/>
            <person name="Fawcett J.A."/>
            <person name="Gundlach H."/>
            <person name="Hanada K."/>
            <person name="Heyl A."/>
            <person name="Hicks K.A."/>
            <person name="Hugh J."/>
            <person name="Lohr M."/>
            <person name="Mayer K."/>
            <person name="Melkozernov A."/>
            <person name="Murata T."/>
            <person name="Nelson D."/>
            <person name="Pils B."/>
            <person name="Prigge M."/>
            <person name="Reiss B."/>
            <person name="Renner T."/>
            <person name="Rombauts S."/>
            <person name="Rushton P."/>
            <person name="Sanderfoot A."/>
            <person name="Schween G."/>
            <person name="Shiu S.-H."/>
            <person name="Stueber K."/>
            <person name="Theodoulou F.L."/>
            <person name="Tu H."/>
            <person name="Van de Peer Y."/>
            <person name="Verrier P.J."/>
            <person name="Waters E."/>
            <person name="Wood A."/>
            <person name="Yang L."/>
            <person name="Cove D."/>
            <person name="Cuming A."/>
            <person name="Hasebe M."/>
            <person name="Lucas S."/>
            <person name="Mishler D.B."/>
            <person name="Reski R."/>
            <person name="Grigoriev I."/>
            <person name="Quatrano R.S."/>
            <person name="Boore J.L."/>
        </authorList>
    </citation>
    <scope>NUCLEOTIDE SEQUENCE [LARGE SCALE GENOMIC DNA]</scope>
    <source>
        <strain evidence="7 8">cv. Gransden 2004</strain>
    </source>
</reference>
<reference evidence="7" key="3">
    <citation type="submission" date="2020-12" db="UniProtKB">
        <authorList>
            <consortium name="EnsemblPlants"/>
        </authorList>
    </citation>
    <scope>IDENTIFICATION</scope>
</reference>
<evidence type="ECO:0000256" key="4">
    <source>
        <dbReference type="SAM" id="MobiDB-lite"/>
    </source>
</evidence>
<organism evidence="6">
    <name type="scientific">Physcomitrium patens</name>
    <name type="common">Spreading-leaved earth moss</name>
    <name type="synonym">Physcomitrella patens</name>
    <dbReference type="NCBI Taxonomy" id="3218"/>
    <lineage>
        <taxon>Eukaryota</taxon>
        <taxon>Viridiplantae</taxon>
        <taxon>Streptophyta</taxon>
        <taxon>Embryophyta</taxon>
        <taxon>Bryophyta</taxon>
        <taxon>Bryophytina</taxon>
        <taxon>Bryopsida</taxon>
        <taxon>Funariidae</taxon>
        <taxon>Funariales</taxon>
        <taxon>Funariaceae</taxon>
        <taxon>Physcomitrium</taxon>
    </lineage>
</organism>
<reference evidence="6 8" key="2">
    <citation type="journal article" date="2018" name="Plant J.">
        <title>The Physcomitrella patens chromosome-scale assembly reveals moss genome structure and evolution.</title>
        <authorList>
            <person name="Lang D."/>
            <person name="Ullrich K.K."/>
            <person name="Murat F."/>
            <person name="Fuchs J."/>
            <person name="Jenkins J."/>
            <person name="Haas F.B."/>
            <person name="Piednoel M."/>
            <person name="Gundlach H."/>
            <person name="Van Bel M."/>
            <person name="Meyberg R."/>
            <person name="Vives C."/>
            <person name="Morata J."/>
            <person name="Symeonidi A."/>
            <person name="Hiss M."/>
            <person name="Muchero W."/>
            <person name="Kamisugi Y."/>
            <person name="Saleh O."/>
            <person name="Blanc G."/>
            <person name="Decker E.L."/>
            <person name="van Gessel N."/>
            <person name="Grimwood J."/>
            <person name="Hayes R.D."/>
            <person name="Graham S.W."/>
            <person name="Gunter L.E."/>
            <person name="McDaniel S.F."/>
            <person name="Hoernstein S.N.W."/>
            <person name="Larsson A."/>
            <person name="Li F.W."/>
            <person name="Perroud P.F."/>
            <person name="Phillips J."/>
            <person name="Ranjan P."/>
            <person name="Rokshar D.S."/>
            <person name="Rothfels C.J."/>
            <person name="Schneider L."/>
            <person name="Shu S."/>
            <person name="Stevenson D.W."/>
            <person name="Thummler F."/>
            <person name="Tillich M."/>
            <person name="Villarreal Aguilar J.C."/>
            <person name="Widiez T."/>
            <person name="Wong G.K."/>
            <person name="Wymore A."/>
            <person name="Zhang Y."/>
            <person name="Zimmer A.D."/>
            <person name="Quatrano R.S."/>
            <person name="Mayer K.F.X."/>
            <person name="Goodstein D."/>
            <person name="Casacuberta J.M."/>
            <person name="Vandepoele K."/>
            <person name="Reski R."/>
            <person name="Cuming A.C."/>
            <person name="Tuskan G.A."/>
            <person name="Maumus F."/>
            <person name="Salse J."/>
            <person name="Schmutz J."/>
            <person name="Rensing S.A."/>
        </authorList>
    </citation>
    <scope>NUCLEOTIDE SEQUENCE [LARGE SCALE GENOMIC DNA]</scope>
    <source>
        <strain evidence="7 8">cv. Gransden 2004</strain>
    </source>
</reference>
<dbReference type="Proteomes" id="UP000006727">
    <property type="component" value="Chromosome 16"/>
</dbReference>
<feature type="compositionally biased region" description="Basic and acidic residues" evidence="4">
    <location>
        <begin position="9"/>
        <end position="54"/>
    </location>
</feature>
<feature type="compositionally biased region" description="Basic and acidic residues" evidence="4">
    <location>
        <begin position="542"/>
        <end position="584"/>
    </location>
</feature>
<dbReference type="Gramene" id="Pp3c16_11390V3.4">
    <property type="protein sequence ID" value="Pp3c16_11390V3.4"/>
    <property type="gene ID" value="Pp3c16_11390"/>
</dbReference>
<feature type="domain" description="C2H2-type" evidence="5">
    <location>
        <begin position="446"/>
        <end position="469"/>
    </location>
</feature>